<evidence type="ECO:0000313" key="2">
    <source>
        <dbReference type="EMBL" id="VDM31582.1"/>
    </source>
</evidence>
<dbReference type="EMBL" id="UYWX01020355">
    <property type="protein sequence ID" value="VDM31582.1"/>
    <property type="molecule type" value="Genomic_DNA"/>
</dbReference>
<feature type="coiled-coil region" evidence="1">
    <location>
        <begin position="166"/>
        <end position="193"/>
    </location>
</feature>
<proteinExistence type="predicted"/>
<dbReference type="WBParaSite" id="TTAC_0000725101-mRNA-1">
    <property type="protein sequence ID" value="TTAC_0000725101-mRNA-1"/>
    <property type="gene ID" value="TTAC_0000725101"/>
</dbReference>
<sequence length="364" mass="42834">MDAALEQSRLNYLSCKLAEMFSAKEDGTSSSPQVEAEPDIPLKKFNVSGRRVKFVDVSHVLGSHSAARPQSSRSILWAVEKPLRQGLRCRFPSPLLAAMQQYFQWLHNVSLCKMPSQDANVLLQELLKHLGLLELSRETQNYIKLKLQLFLDNKLIAASHRRTHGERRLEELADRQRRRVELMERQAVDAERMLNLRDSRAFHRLLLSELRERRRMEVLDRYFCLRHDEHLRALAAARKAQEEHIIKEAFDAALEKARQNRIERNNLMCEAKRRELEMQDLLITNLENRHKECIALLQDEQSKCLDDMDLQAKSNKLDNLREKMELRRQLTQQIKELEETLLSQVEPRGLRERNETHGHRNWSN</sequence>
<dbReference type="Proteomes" id="UP000274429">
    <property type="component" value="Unassembled WGS sequence"/>
</dbReference>
<reference evidence="2 3" key="2">
    <citation type="submission" date="2018-11" db="EMBL/GenBank/DDBJ databases">
        <authorList>
            <consortium name="Pathogen Informatics"/>
        </authorList>
    </citation>
    <scope>NUCLEOTIDE SEQUENCE [LARGE SCALE GENOMIC DNA]</scope>
</reference>
<keyword evidence="3" id="KW-1185">Reference proteome</keyword>
<evidence type="ECO:0000256" key="1">
    <source>
        <dbReference type="SAM" id="Coils"/>
    </source>
</evidence>
<evidence type="ECO:0000313" key="3">
    <source>
        <dbReference type="Proteomes" id="UP000274429"/>
    </source>
</evidence>
<feature type="coiled-coil region" evidence="1">
    <location>
        <begin position="269"/>
        <end position="340"/>
    </location>
</feature>
<gene>
    <name evidence="2" type="ORF">TTAC_LOCUS7236</name>
</gene>
<protein>
    <submittedName>
        <fullName evidence="4">LisH domain-containing protein</fullName>
    </submittedName>
</protein>
<organism evidence="4">
    <name type="scientific">Hydatigena taeniaeformis</name>
    <name type="common">Feline tapeworm</name>
    <name type="synonym">Taenia taeniaeformis</name>
    <dbReference type="NCBI Taxonomy" id="6205"/>
    <lineage>
        <taxon>Eukaryota</taxon>
        <taxon>Metazoa</taxon>
        <taxon>Spiralia</taxon>
        <taxon>Lophotrochozoa</taxon>
        <taxon>Platyhelminthes</taxon>
        <taxon>Cestoda</taxon>
        <taxon>Eucestoda</taxon>
        <taxon>Cyclophyllidea</taxon>
        <taxon>Taeniidae</taxon>
        <taxon>Hydatigera</taxon>
    </lineage>
</organism>
<evidence type="ECO:0000313" key="4">
    <source>
        <dbReference type="WBParaSite" id="TTAC_0000725101-mRNA-1"/>
    </source>
</evidence>
<accession>A0A0R3X1Y0</accession>
<name>A0A0R3X1Y0_HYDTA</name>
<dbReference type="AlphaFoldDB" id="A0A0R3X1Y0"/>
<keyword evidence="1" id="KW-0175">Coiled coil</keyword>
<reference evidence="4" key="1">
    <citation type="submission" date="2017-02" db="UniProtKB">
        <authorList>
            <consortium name="WormBaseParasite"/>
        </authorList>
    </citation>
    <scope>IDENTIFICATION</scope>
</reference>
<dbReference type="OrthoDB" id="545730at2759"/>